<dbReference type="OrthoDB" id="9810148at2"/>
<keyword evidence="1" id="KW-0808">Transferase</keyword>
<dbReference type="PANTHER" id="PTHR11669">
    <property type="entry name" value="REPLICATION FACTOR C / DNA POLYMERASE III GAMMA-TAU SUBUNIT"/>
    <property type="match status" value="1"/>
</dbReference>
<dbReference type="GO" id="GO:0006261">
    <property type="term" value="P:DNA-templated DNA replication"/>
    <property type="evidence" value="ECO:0007669"/>
    <property type="project" value="TreeGrafter"/>
</dbReference>
<accession>A0A5C6E789</accession>
<keyword evidence="1" id="KW-0548">Nucleotidyltransferase</keyword>
<dbReference type="EC" id="2.7.7.7" evidence="1"/>
<dbReference type="EMBL" id="SJPY01000002">
    <property type="protein sequence ID" value="TWU43807.1"/>
    <property type="molecule type" value="Genomic_DNA"/>
</dbReference>
<dbReference type="SUPFAM" id="SSF52540">
    <property type="entry name" value="P-loop containing nucleoside triphosphate hydrolases"/>
    <property type="match status" value="1"/>
</dbReference>
<evidence type="ECO:0000313" key="2">
    <source>
        <dbReference type="Proteomes" id="UP000315471"/>
    </source>
</evidence>
<proteinExistence type="predicted"/>
<gene>
    <name evidence="1" type="primary">dnaX_1</name>
    <name evidence="1" type="ORF">Q31b_13390</name>
</gene>
<name>A0A5C6E789_9BACT</name>
<dbReference type="InterPro" id="IPR027417">
    <property type="entry name" value="P-loop_NTPase"/>
</dbReference>
<dbReference type="InterPro" id="IPR050238">
    <property type="entry name" value="DNA_Rep/Repair_Clamp_Loader"/>
</dbReference>
<dbReference type="PANTHER" id="PTHR11669:SF8">
    <property type="entry name" value="DNA POLYMERASE III SUBUNIT DELTA"/>
    <property type="match status" value="1"/>
</dbReference>
<dbReference type="GO" id="GO:0003887">
    <property type="term" value="F:DNA-directed DNA polymerase activity"/>
    <property type="evidence" value="ECO:0007669"/>
    <property type="project" value="UniProtKB-EC"/>
</dbReference>
<comment type="caution">
    <text evidence="1">The sequence shown here is derived from an EMBL/GenBank/DDBJ whole genome shotgun (WGS) entry which is preliminary data.</text>
</comment>
<dbReference type="RefSeq" id="WP_146598878.1">
    <property type="nucleotide sequence ID" value="NZ_SJPY01000002.1"/>
</dbReference>
<organism evidence="1 2">
    <name type="scientific">Novipirellula aureliae</name>
    <dbReference type="NCBI Taxonomy" id="2527966"/>
    <lineage>
        <taxon>Bacteria</taxon>
        <taxon>Pseudomonadati</taxon>
        <taxon>Planctomycetota</taxon>
        <taxon>Planctomycetia</taxon>
        <taxon>Pirellulales</taxon>
        <taxon>Pirellulaceae</taxon>
        <taxon>Novipirellula</taxon>
    </lineage>
</organism>
<evidence type="ECO:0000313" key="1">
    <source>
        <dbReference type="EMBL" id="TWU43807.1"/>
    </source>
</evidence>
<dbReference type="AlphaFoldDB" id="A0A5C6E789"/>
<keyword evidence="2" id="KW-1185">Reference proteome</keyword>
<dbReference type="Pfam" id="PF13177">
    <property type="entry name" value="DNA_pol3_delta2"/>
    <property type="match status" value="1"/>
</dbReference>
<dbReference type="Gene3D" id="3.40.50.300">
    <property type="entry name" value="P-loop containing nucleotide triphosphate hydrolases"/>
    <property type="match status" value="1"/>
</dbReference>
<reference evidence="1 2" key="1">
    <citation type="submission" date="2019-02" db="EMBL/GenBank/DDBJ databases">
        <title>Deep-cultivation of Planctomycetes and their phenomic and genomic characterization uncovers novel biology.</title>
        <authorList>
            <person name="Wiegand S."/>
            <person name="Jogler M."/>
            <person name="Boedeker C."/>
            <person name="Pinto D."/>
            <person name="Vollmers J."/>
            <person name="Rivas-Marin E."/>
            <person name="Kohn T."/>
            <person name="Peeters S.H."/>
            <person name="Heuer A."/>
            <person name="Rast P."/>
            <person name="Oberbeckmann S."/>
            <person name="Bunk B."/>
            <person name="Jeske O."/>
            <person name="Meyerdierks A."/>
            <person name="Storesund J.E."/>
            <person name="Kallscheuer N."/>
            <person name="Luecker S."/>
            <person name="Lage O.M."/>
            <person name="Pohl T."/>
            <person name="Merkel B.J."/>
            <person name="Hornburger P."/>
            <person name="Mueller R.-W."/>
            <person name="Bruemmer F."/>
            <person name="Labrenz M."/>
            <person name="Spormann A.M."/>
            <person name="Op Den Camp H."/>
            <person name="Overmann J."/>
            <person name="Amann R."/>
            <person name="Jetten M.S.M."/>
            <person name="Mascher T."/>
            <person name="Medema M.H."/>
            <person name="Devos D.P."/>
            <person name="Kaster A.-K."/>
            <person name="Ovreas L."/>
            <person name="Rohde M."/>
            <person name="Galperin M.Y."/>
            <person name="Jogler C."/>
        </authorList>
    </citation>
    <scope>NUCLEOTIDE SEQUENCE [LARGE SCALE GENOMIC DNA]</scope>
    <source>
        <strain evidence="1 2">Q31b</strain>
    </source>
</reference>
<dbReference type="Proteomes" id="UP000315471">
    <property type="component" value="Unassembled WGS sequence"/>
</dbReference>
<protein>
    <submittedName>
        <fullName evidence="1">DNA polymerase III subunit tau</fullName>
        <ecNumber evidence="1">2.7.7.7</ecNumber>
    </submittedName>
</protein>
<sequence>MAWSTLIGHSGIEKWFSVSIGKGRIGGSFLFVGQNGIGKRTAANLLAQTLLCQRSEPAEMSPCGVCESCVQVAAGTHLDVTRVGKPSDKTMIPLELLIGPPEARMQEGFCRDVRMRPMSGRRRIGIIEDADYLNEEGANCLLKTLEEPPLGAVIILIGTSEQRQLPTIRSRCQVIRFQSLSGEHAVKLMRDVHHVEAAEEKIIEATEIAGGDMHVALHLLGGQADQFREALSALFAAPQPDPVRIVRVINSHIDQAGKEPSKRRAAMRDVFSFAVQYYRQQLRRDASERLSANRSLNRLDRSIRALRETDRSANQASLVECYSADIAAAITGDRGEIG</sequence>